<proteinExistence type="predicted"/>
<dbReference type="OrthoDB" id="9976701at2"/>
<organism evidence="1 2">
    <name type="scientific">Paradevosia tibetensis</name>
    <dbReference type="NCBI Taxonomy" id="1447062"/>
    <lineage>
        <taxon>Bacteria</taxon>
        <taxon>Pseudomonadati</taxon>
        <taxon>Pseudomonadota</taxon>
        <taxon>Alphaproteobacteria</taxon>
        <taxon>Hyphomicrobiales</taxon>
        <taxon>Devosiaceae</taxon>
        <taxon>Paradevosia</taxon>
    </lineage>
</organism>
<protein>
    <submittedName>
        <fullName evidence="1">Uncharacterized protein</fullName>
    </submittedName>
</protein>
<accession>A0A5B9DTA0</accession>
<evidence type="ECO:0000313" key="1">
    <source>
        <dbReference type="EMBL" id="QEE22393.1"/>
    </source>
</evidence>
<gene>
    <name evidence="1" type="ORF">FNA67_20490</name>
</gene>
<keyword evidence="2" id="KW-1185">Reference proteome</keyword>
<reference evidence="1 2" key="1">
    <citation type="journal article" date="2015" name="Int. J. Syst. Evol. Microbiol.">
        <title>Youhaiella tibetensis gen. nov., sp. nov., isolated from subsurface sediment.</title>
        <authorList>
            <person name="Wang Y.X."/>
            <person name="Huang F.Q."/>
            <person name="Nogi Y."/>
            <person name="Pang S.J."/>
            <person name="Wang P.K."/>
            <person name="Lv J."/>
        </authorList>
    </citation>
    <scope>NUCLEOTIDE SEQUENCE [LARGE SCALE GENOMIC DNA]</scope>
    <source>
        <strain evidence="2">fig4</strain>
    </source>
</reference>
<sequence length="157" mass="16790">MSSSSAFRAPLAVLLLCGPALAQGEYCADANGNVDANATQAWAQMQERADGAFMEQLAGTWYSQTQSPATGQTAETYVTYAPDGRYQYQQRICSATGCNDYGGGGSWAAFPMGRGAYTIMTITTDQSRSQQCYGTTSRMVDANTVVDNLGTVSRRTQ</sequence>
<dbReference type="Proteomes" id="UP000321062">
    <property type="component" value="Chromosome"/>
</dbReference>
<name>A0A5B9DTA0_9HYPH</name>
<dbReference type="RefSeq" id="WP_147657976.1">
    <property type="nucleotide sequence ID" value="NZ_BMFM01000001.1"/>
</dbReference>
<dbReference type="AlphaFoldDB" id="A0A5B9DTA0"/>
<evidence type="ECO:0000313" key="2">
    <source>
        <dbReference type="Proteomes" id="UP000321062"/>
    </source>
</evidence>
<dbReference type="EMBL" id="CP041690">
    <property type="protein sequence ID" value="QEE22393.1"/>
    <property type="molecule type" value="Genomic_DNA"/>
</dbReference>
<dbReference type="KEGG" id="yti:FNA67_20490"/>